<gene>
    <name evidence="3" type="ORF">ENS19_04020</name>
</gene>
<dbReference type="SFLD" id="SFLDG01129">
    <property type="entry name" value="C1.5:_HAD__Beta-PGM__Phosphata"/>
    <property type="match status" value="1"/>
</dbReference>
<evidence type="ECO:0000313" key="3">
    <source>
        <dbReference type="EMBL" id="HFK20429.1"/>
    </source>
</evidence>
<name>A0A7C3EWF3_9CREN</name>
<accession>A0A7C3EWF3</accession>
<dbReference type="SFLD" id="SFLDS00003">
    <property type="entry name" value="Haloacid_Dehalogenase"/>
    <property type="match status" value="1"/>
</dbReference>
<organism evidence="3">
    <name type="scientific">Candidatus Methanomethylicus mesodigestus</name>
    <dbReference type="NCBI Taxonomy" id="1867258"/>
    <lineage>
        <taxon>Archaea</taxon>
        <taxon>Thermoproteota</taxon>
        <taxon>Methanosuratincolia</taxon>
        <taxon>Candidatus Methanomethylicales</taxon>
        <taxon>Candidatus Methanomethylicaceae</taxon>
        <taxon>Candidatus Methanomethylicus</taxon>
    </lineage>
</organism>
<dbReference type="GO" id="GO:0016787">
    <property type="term" value="F:hydrolase activity"/>
    <property type="evidence" value="ECO:0007669"/>
    <property type="project" value="UniProtKB-KW"/>
</dbReference>
<dbReference type="AlphaFoldDB" id="A0A7C3EWF3"/>
<protein>
    <submittedName>
        <fullName evidence="3">HAD family hydrolase</fullName>
    </submittedName>
</protein>
<dbReference type="Gene3D" id="3.40.50.1000">
    <property type="entry name" value="HAD superfamily/HAD-like"/>
    <property type="match status" value="1"/>
</dbReference>
<dbReference type="SUPFAM" id="SSF56784">
    <property type="entry name" value="HAD-like"/>
    <property type="match status" value="1"/>
</dbReference>
<dbReference type="InterPro" id="IPR051540">
    <property type="entry name" value="S-2-haloacid_dehalogenase"/>
</dbReference>
<dbReference type="InterPro" id="IPR006439">
    <property type="entry name" value="HAD-SF_hydro_IA"/>
</dbReference>
<dbReference type="Pfam" id="PF00702">
    <property type="entry name" value="Hydrolase"/>
    <property type="match status" value="1"/>
</dbReference>
<dbReference type="PANTHER" id="PTHR43316">
    <property type="entry name" value="HYDROLASE, HALOACID DELAHOGENASE-RELATED"/>
    <property type="match status" value="1"/>
</dbReference>
<reference evidence="3" key="1">
    <citation type="journal article" date="2020" name="mSystems">
        <title>Genome- and Community-Level Interaction Insights into Carbon Utilization and Element Cycling Functions of Hydrothermarchaeota in Hydrothermal Sediment.</title>
        <authorList>
            <person name="Zhou Z."/>
            <person name="Liu Y."/>
            <person name="Xu W."/>
            <person name="Pan J."/>
            <person name="Luo Z.H."/>
            <person name="Li M."/>
        </authorList>
    </citation>
    <scope>NUCLEOTIDE SEQUENCE [LARGE SCALE GENOMIC DNA]</scope>
    <source>
        <strain evidence="3">SpSt-468</strain>
    </source>
</reference>
<evidence type="ECO:0000256" key="2">
    <source>
        <dbReference type="ARBA" id="ARBA00022801"/>
    </source>
</evidence>
<dbReference type="PROSITE" id="PS01228">
    <property type="entry name" value="COF_1"/>
    <property type="match status" value="1"/>
</dbReference>
<proteinExistence type="inferred from homology"/>
<dbReference type="Gene3D" id="1.10.150.520">
    <property type="match status" value="1"/>
</dbReference>
<dbReference type="EMBL" id="DSTX01000005">
    <property type="protein sequence ID" value="HFK20429.1"/>
    <property type="molecule type" value="Genomic_DNA"/>
</dbReference>
<comment type="caution">
    <text evidence="3">The sequence shown here is derived from an EMBL/GenBank/DDBJ whole genome shotgun (WGS) entry which is preliminary data.</text>
</comment>
<dbReference type="InterPro" id="IPR036412">
    <property type="entry name" value="HAD-like_sf"/>
</dbReference>
<keyword evidence="2 3" id="KW-0378">Hydrolase</keyword>
<dbReference type="InterPro" id="IPR023214">
    <property type="entry name" value="HAD_sf"/>
</dbReference>
<dbReference type="NCBIfam" id="TIGR01549">
    <property type="entry name" value="HAD-SF-IA-v1"/>
    <property type="match status" value="1"/>
</dbReference>
<sequence length="216" mass="25044">MRQDKRIKLISFDVDGTLVTSSFADLIWLEVMPQLASERLGIPLEDAKSILLADYKSIGPNRLEWYDIYYWIKKYHLDVNPKNLLREYKEAVTFFPEVLDVLDDLKDNFDLIVISNSSRLFLEITTDALKGYFRHAFSTVSDFNMMKSVDSYKLACEKIGALPQEVAHVGDSHELDYVRARRAGMRSYLVERSGYRKGRFIVKDLKEFRAKILGKA</sequence>
<comment type="similarity">
    <text evidence="1">Belongs to the HAD-like hydrolase superfamily.</text>
</comment>
<evidence type="ECO:0000256" key="1">
    <source>
        <dbReference type="ARBA" id="ARBA00007958"/>
    </source>
</evidence>